<organism evidence="1 2">
    <name type="scientific">Danaus plexippus plexippus</name>
    <dbReference type="NCBI Taxonomy" id="278856"/>
    <lineage>
        <taxon>Eukaryota</taxon>
        <taxon>Metazoa</taxon>
        <taxon>Ecdysozoa</taxon>
        <taxon>Arthropoda</taxon>
        <taxon>Hexapoda</taxon>
        <taxon>Insecta</taxon>
        <taxon>Pterygota</taxon>
        <taxon>Neoptera</taxon>
        <taxon>Endopterygota</taxon>
        <taxon>Lepidoptera</taxon>
        <taxon>Glossata</taxon>
        <taxon>Ditrysia</taxon>
        <taxon>Papilionoidea</taxon>
        <taxon>Nymphalidae</taxon>
        <taxon>Danainae</taxon>
        <taxon>Danaini</taxon>
        <taxon>Danaina</taxon>
        <taxon>Danaus</taxon>
        <taxon>Danaus</taxon>
    </lineage>
</organism>
<sequence>MKSSVESIKTYTKSRHIIIPGYMGSYDEYKINDPFSFQDFDFNARLNRRFDALCAIGYFVVEIVVGTTREPFTASLMIVPSVAGIDSFVNPKN</sequence>
<dbReference type="KEGG" id="dpl:KGM_208002"/>
<gene>
    <name evidence="1" type="ORF">KGM_208002</name>
</gene>
<dbReference type="EMBL" id="AGBW02009434">
    <property type="protein sequence ID" value="OWR50822.1"/>
    <property type="molecule type" value="Genomic_DNA"/>
</dbReference>
<reference evidence="1 2" key="1">
    <citation type="journal article" date="2011" name="Cell">
        <title>The monarch butterfly genome yields insights into long-distance migration.</title>
        <authorList>
            <person name="Zhan S."/>
            <person name="Merlin C."/>
            <person name="Boore J.L."/>
            <person name="Reppert S.M."/>
        </authorList>
    </citation>
    <scope>NUCLEOTIDE SEQUENCE [LARGE SCALE GENOMIC DNA]</scope>
    <source>
        <strain evidence="1">F-2</strain>
    </source>
</reference>
<evidence type="ECO:0000313" key="2">
    <source>
        <dbReference type="Proteomes" id="UP000007151"/>
    </source>
</evidence>
<name>A0A212FAQ6_DANPL</name>
<dbReference type="Proteomes" id="UP000007151">
    <property type="component" value="Unassembled WGS sequence"/>
</dbReference>
<dbReference type="InParanoid" id="A0A212FAQ6"/>
<evidence type="ECO:0000313" key="1">
    <source>
        <dbReference type="EMBL" id="OWR50822.1"/>
    </source>
</evidence>
<keyword evidence="2" id="KW-1185">Reference proteome</keyword>
<accession>A0A212FAQ6</accession>
<comment type="caution">
    <text evidence="1">The sequence shown here is derived from an EMBL/GenBank/DDBJ whole genome shotgun (WGS) entry which is preliminary data.</text>
</comment>
<protein>
    <submittedName>
        <fullName evidence="1">Uncharacterized protein</fullName>
    </submittedName>
</protein>
<dbReference type="AlphaFoldDB" id="A0A212FAQ6"/>
<proteinExistence type="predicted"/>